<evidence type="ECO:0000313" key="3">
    <source>
        <dbReference type="EMBL" id="KAK3257691.1"/>
    </source>
</evidence>
<dbReference type="Pfam" id="PF20985">
    <property type="entry name" value="Legum_prodom"/>
    <property type="match status" value="1"/>
</dbReference>
<gene>
    <name evidence="3" type="ORF">CYMTET_33235</name>
</gene>
<evidence type="ECO:0000256" key="1">
    <source>
        <dbReference type="SAM" id="MobiDB-lite"/>
    </source>
</evidence>
<dbReference type="InterPro" id="IPR048501">
    <property type="entry name" value="Legum_prodom"/>
</dbReference>
<protein>
    <recommendedName>
        <fullName evidence="2">Legumain prodomain domain-containing protein</fullName>
    </recommendedName>
</protein>
<name>A0AAE0FE63_9CHLO</name>
<sequence length="212" mass="23217">MQFDKLLKRIVGTSVPFEEIRFGFYDEGVTKIWDCYKDWIHMFTSGCDWATSAFVLERVGVFADLCNQGHTTGELADAMKEECGVKGDLSILPSDLARAVSMEDIQAKALLKEVAPKAPSEVEGQRGHDDATVRVEPHPPKEMSQTAAEGSYTAGYAQGDAILGLAEDPASGKTKNDANLHFFSSNQLGNQVDNELEKISKVFQPDNPLSET</sequence>
<evidence type="ECO:0000259" key="2">
    <source>
        <dbReference type="Pfam" id="PF20985"/>
    </source>
</evidence>
<dbReference type="EMBL" id="LGRX02020227">
    <property type="protein sequence ID" value="KAK3257691.1"/>
    <property type="molecule type" value="Genomic_DNA"/>
</dbReference>
<comment type="caution">
    <text evidence="3">The sequence shown here is derived from an EMBL/GenBank/DDBJ whole genome shotgun (WGS) entry which is preliminary data.</text>
</comment>
<dbReference type="Gene3D" id="1.10.132.130">
    <property type="match status" value="1"/>
</dbReference>
<feature type="compositionally biased region" description="Basic and acidic residues" evidence="1">
    <location>
        <begin position="123"/>
        <end position="141"/>
    </location>
</feature>
<dbReference type="AlphaFoldDB" id="A0AAE0FE63"/>
<feature type="region of interest" description="Disordered" evidence="1">
    <location>
        <begin position="116"/>
        <end position="148"/>
    </location>
</feature>
<organism evidence="3 4">
    <name type="scientific">Cymbomonas tetramitiformis</name>
    <dbReference type="NCBI Taxonomy" id="36881"/>
    <lineage>
        <taxon>Eukaryota</taxon>
        <taxon>Viridiplantae</taxon>
        <taxon>Chlorophyta</taxon>
        <taxon>Pyramimonadophyceae</taxon>
        <taxon>Pyramimonadales</taxon>
        <taxon>Pyramimonadaceae</taxon>
        <taxon>Cymbomonas</taxon>
    </lineage>
</organism>
<keyword evidence="4" id="KW-1185">Reference proteome</keyword>
<evidence type="ECO:0000313" key="4">
    <source>
        <dbReference type="Proteomes" id="UP001190700"/>
    </source>
</evidence>
<dbReference type="Proteomes" id="UP001190700">
    <property type="component" value="Unassembled WGS sequence"/>
</dbReference>
<feature type="domain" description="Legumain prodomain" evidence="2">
    <location>
        <begin position="31"/>
        <end position="83"/>
    </location>
</feature>
<accession>A0AAE0FE63</accession>
<reference evidence="3 4" key="1">
    <citation type="journal article" date="2015" name="Genome Biol. Evol.">
        <title>Comparative Genomics of a Bacterivorous Green Alga Reveals Evolutionary Causalities and Consequences of Phago-Mixotrophic Mode of Nutrition.</title>
        <authorList>
            <person name="Burns J.A."/>
            <person name="Paasch A."/>
            <person name="Narechania A."/>
            <person name="Kim E."/>
        </authorList>
    </citation>
    <scope>NUCLEOTIDE SEQUENCE [LARGE SCALE GENOMIC DNA]</scope>
    <source>
        <strain evidence="3 4">PLY_AMNH</strain>
    </source>
</reference>
<dbReference type="InterPro" id="IPR046427">
    <property type="entry name" value="Legumain_prodom_sf"/>
</dbReference>
<proteinExistence type="predicted"/>